<gene>
    <name evidence="1" type="ORF">OXD698_LOCUS41286</name>
</gene>
<evidence type="ECO:0000313" key="2">
    <source>
        <dbReference type="Proteomes" id="UP000663844"/>
    </source>
</evidence>
<proteinExistence type="predicted"/>
<dbReference type="EMBL" id="CAJOAZ010009765">
    <property type="protein sequence ID" value="CAF4209484.1"/>
    <property type="molecule type" value="Genomic_DNA"/>
</dbReference>
<reference evidence="1" key="1">
    <citation type="submission" date="2021-02" db="EMBL/GenBank/DDBJ databases">
        <authorList>
            <person name="Nowell W R."/>
        </authorList>
    </citation>
    <scope>NUCLEOTIDE SEQUENCE</scope>
</reference>
<sequence>SGVNTLAGSFALNVLNRTTLTCGSCTNYDTLYFGTSGGTPYPGLANNGTEFAFDDLFYNGLRVGGTMEVCGDATLHVSSINDSRCPANVMCFWAGQAKVQLLLSNKVASTTMDIIAGASAQATLGTNVYTVTLDDVIPYPGMNKNPSEAIVTVTCS</sequence>
<evidence type="ECO:0000313" key="1">
    <source>
        <dbReference type="EMBL" id="CAF4209484.1"/>
    </source>
</evidence>
<protein>
    <submittedName>
        <fullName evidence="1">Uncharacterized protein</fullName>
    </submittedName>
</protein>
<feature type="non-terminal residue" evidence="1">
    <location>
        <position position="156"/>
    </location>
</feature>
<comment type="caution">
    <text evidence="1">The sequence shown here is derived from an EMBL/GenBank/DDBJ whole genome shotgun (WGS) entry which is preliminary data.</text>
</comment>
<accession>A0A820C2C3</accession>
<organism evidence="1 2">
    <name type="scientific">Adineta steineri</name>
    <dbReference type="NCBI Taxonomy" id="433720"/>
    <lineage>
        <taxon>Eukaryota</taxon>
        <taxon>Metazoa</taxon>
        <taxon>Spiralia</taxon>
        <taxon>Gnathifera</taxon>
        <taxon>Rotifera</taxon>
        <taxon>Eurotatoria</taxon>
        <taxon>Bdelloidea</taxon>
        <taxon>Adinetida</taxon>
        <taxon>Adinetidae</taxon>
        <taxon>Adineta</taxon>
    </lineage>
</organism>
<dbReference type="Proteomes" id="UP000663844">
    <property type="component" value="Unassembled WGS sequence"/>
</dbReference>
<name>A0A820C2C3_9BILA</name>
<dbReference type="AlphaFoldDB" id="A0A820C2C3"/>